<evidence type="ECO:0000256" key="4">
    <source>
        <dbReference type="ARBA" id="ARBA00022729"/>
    </source>
</evidence>
<comment type="caution">
    <text evidence="11">The sequence shown here is derived from an EMBL/GenBank/DDBJ whole genome shotgun (WGS) entry which is preliminary data.</text>
</comment>
<evidence type="ECO:0000259" key="10">
    <source>
        <dbReference type="Pfam" id="PF08263"/>
    </source>
</evidence>
<keyword evidence="3" id="KW-0812">Transmembrane</keyword>
<dbReference type="InterPro" id="IPR013210">
    <property type="entry name" value="LRR_N_plant-typ"/>
</dbReference>
<dbReference type="PANTHER" id="PTHR48061:SF46">
    <property type="entry name" value="LEUCINE-RICH REPEAT-CONTAINING N-TERMINAL PLANT-TYPE DOMAIN-CONTAINING PROTEIN"/>
    <property type="match status" value="1"/>
</dbReference>
<evidence type="ECO:0000256" key="1">
    <source>
        <dbReference type="ARBA" id="ARBA00004479"/>
    </source>
</evidence>
<keyword evidence="7" id="KW-0472">Membrane</keyword>
<evidence type="ECO:0000256" key="8">
    <source>
        <dbReference type="ARBA" id="ARBA00023170"/>
    </source>
</evidence>
<dbReference type="EMBL" id="VAHF01000003">
    <property type="protein sequence ID" value="TXG67676.1"/>
    <property type="molecule type" value="Genomic_DNA"/>
</dbReference>
<dbReference type="AlphaFoldDB" id="A0A5C7IGV1"/>
<name>A0A5C7IGV1_9ROSI</name>
<accession>A0A5C7IGV1</accession>
<protein>
    <recommendedName>
        <fullName evidence="10">Leucine-rich repeat-containing N-terminal plant-type domain-containing protein</fullName>
    </recommendedName>
</protein>
<dbReference type="Proteomes" id="UP000323000">
    <property type="component" value="Chromosome 3"/>
</dbReference>
<dbReference type="Pfam" id="PF08263">
    <property type="entry name" value="LRRNT_2"/>
    <property type="match status" value="2"/>
</dbReference>
<keyword evidence="6" id="KW-1133">Transmembrane helix</keyword>
<proteinExistence type="predicted"/>
<dbReference type="InterPro" id="IPR046956">
    <property type="entry name" value="RLP23-like"/>
</dbReference>
<dbReference type="PANTHER" id="PTHR48061">
    <property type="entry name" value="LEUCINE-RICH REPEAT RECEPTOR PROTEIN KINASE EMS1-LIKE-RELATED"/>
    <property type="match status" value="1"/>
</dbReference>
<reference evidence="12" key="1">
    <citation type="journal article" date="2019" name="Gigascience">
        <title>De novo genome assembly of the endangered Acer yangbiense, a plant species with extremely small populations endemic to Yunnan Province, China.</title>
        <authorList>
            <person name="Yang J."/>
            <person name="Wariss H.M."/>
            <person name="Tao L."/>
            <person name="Zhang R."/>
            <person name="Yun Q."/>
            <person name="Hollingsworth P."/>
            <person name="Dao Z."/>
            <person name="Luo G."/>
            <person name="Guo H."/>
            <person name="Ma Y."/>
            <person name="Sun W."/>
        </authorList>
    </citation>
    <scope>NUCLEOTIDE SEQUENCE [LARGE SCALE GENOMIC DNA]</scope>
    <source>
        <strain evidence="12">cv. Malutang</strain>
    </source>
</reference>
<evidence type="ECO:0000256" key="6">
    <source>
        <dbReference type="ARBA" id="ARBA00022989"/>
    </source>
</evidence>
<gene>
    <name evidence="11" type="ORF">EZV62_008951</name>
</gene>
<dbReference type="SUPFAM" id="SSF52058">
    <property type="entry name" value="L domain-like"/>
    <property type="match status" value="1"/>
</dbReference>
<keyword evidence="8" id="KW-0675">Receptor</keyword>
<comment type="subcellular location">
    <subcellularLocation>
        <location evidence="1">Membrane</location>
        <topology evidence="1">Single-pass type I membrane protein</topology>
    </subcellularLocation>
</comment>
<dbReference type="GO" id="GO:0016020">
    <property type="term" value="C:membrane"/>
    <property type="evidence" value="ECO:0007669"/>
    <property type="project" value="UniProtKB-SubCell"/>
</dbReference>
<keyword evidence="12" id="KW-1185">Reference proteome</keyword>
<evidence type="ECO:0000313" key="12">
    <source>
        <dbReference type="Proteomes" id="UP000323000"/>
    </source>
</evidence>
<evidence type="ECO:0000313" key="11">
    <source>
        <dbReference type="EMBL" id="TXG67676.1"/>
    </source>
</evidence>
<keyword evidence="5" id="KW-0677">Repeat</keyword>
<organism evidence="11 12">
    <name type="scientific">Acer yangbiense</name>
    <dbReference type="NCBI Taxonomy" id="1000413"/>
    <lineage>
        <taxon>Eukaryota</taxon>
        <taxon>Viridiplantae</taxon>
        <taxon>Streptophyta</taxon>
        <taxon>Embryophyta</taxon>
        <taxon>Tracheophyta</taxon>
        <taxon>Spermatophyta</taxon>
        <taxon>Magnoliopsida</taxon>
        <taxon>eudicotyledons</taxon>
        <taxon>Gunneridae</taxon>
        <taxon>Pentapetalae</taxon>
        <taxon>rosids</taxon>
        <taxon>malvids</taxon>
        <taxon>Sapindales</taxon>
        <taxon>Sapindaceae</taxon>
        <taxon>Hippocastanoideae</taxon>
        <taxon>Acereae</taxon>
        <taxon>Acer</taxon>
    </lineage>
</organism>
<keyword evidence="2" id="KW-0433">Leucine-rich repeat</keyword>
<dbReference type="InterPro" id="IPR032675">
    <property type="entry name" value="LRR_dom_sf"/>
</dbReference>
<evidence type="ECO:0000256" key="2">
    <source>
        <dbReference type="ARBA" id="ARBA00022614"/>
    </source>
</evidence>
<evidence type="ECO:0000256" key="5">
    <source>
        <dbReference type="ARBA" id="ARBA00022737"/>
    </source>
</evidence>
<evidence type="ECO:0000256" key="3">
    <source>
        <dbReference type="ARBA" id="ARBA00022692"/>
    </source>
</evidence>
<feature type="domain" description="Leucine-rich repeat-containing N-terminal plant-type" evidence="10">
    <location>
        <begin position="9"/>
        <end position="23"/>
    </location>
</feature>
<dbReference type="Gene3D" id="3.80.10.10">
    <property type="entry name" value="Ribonuclease Inhibitor"/>
    <property type="match status" value="1"/>
</dbReference>
<feature type="domain" description="Leucine-rich repeat-containing N-terminal plant-type" evidence="10">
    <location>
        <begin position="41"/>
        <end position="61"/>
    </location>
</feature>
<keyword evidence="4" id="KW-0732">Signal</keyword>
<sequence>MSFANLYSHEQSSALLQFKQFFSFEVYSIYPCAFAEDSFYPKMKNWEADTDCCSWDGVTCDRVTGHVIGLNLSCSWLYGSIPSNSSLFLLSHLQNINLAFNDFNLSQIPSDFV</sequence>
<dbReference type="OrthoDB" id="1394818at2759"/>
<evidence type="ECO:0000256" key="9">
    <source>
        <dbReference type="ARBA" id="ARBA00023180"/>
    </source>
</evidence>
<keyword evidence="9" id="KW-0325">Glycoprotein</keyword>
<evidence type="ECO:0000256" key="7">
    <source>
        <dbReference type="ARBA" id="ARBA00023136"/>
    </source>
</evidence>